<sequence>MCILRQDSISLSSYHASEIVRHELTSLQLGVAAEVREAANSYRKVADSELKRTVMQNRKTFGILRSLAKNKDIIITRPDKGRGVVVMDRSDYMQKMNAILDDRSYFSLIDDDPTLVNENRLIHLLLDLKREGFISDSEYSLARPTGSRPARIYGLPKLHKQ</sequence>
<comment type="caution">
    <text evidence="1">The sequence shown here is derived from an EMBL/GenBank/DDBJ whole genome shotgun (WGS) entry which is preliminary data.</text>
</comment>
<reference evidence="1" key="1">
    <citation type="submission" date="2021-02" db="EMBL/GenBank/DDBJ databases">
        <authorList>
            <person name="Nowell W R."/>
        </authorList>
    </citation>
    <scope>NUCLEOTIDE SEQUENCE</scope>
</reference>
<dbReference type="AlphaFoldDB" id="A0A820Y6U9"/>
<evidence type="ECO:0000313" key="2">
    <source>
        <dbReference type="Proteomes" id="UP000663866"/>
    </source>
</evidence>
<evidence type="ECO:0000313" key="1">
    <source>
        <dbReference type="EMBL" id="CAF4543624.1"/>
    </source>
</evidence>
<gene>
    <name evidence="1" type="ORF">OVN521_LOCUS42883</name>
</gene>
<dbReference type="EMBL" id="CAJOBG010059842">
    <property type="protein sequence ID" value="CAF4543624.1"/>
    <property type="molecule type" value="Genomic_DNA"/>
</dbReference>
<keyword evidence="2" id="KW-1185">Reference proteome</keyword>
<feature type="non-terminal residue" evidence="1">
    <location>
        <position position="1"/>
    </location>
</feature>
<name>A0A820Y6U9_9BILA</name>
<protein>
    <submittedName>
        <fullName evidence="1">Uncharacterized protein</fullName>
    </submittedName>
</protein>
<organism evidence="1 2">
    <name type="scientific">Rotaria magnacalcarata</name>
    <dbReference type="NCBI Taxonomy" id="392030"/>
    <lineage>
        <taxon>Eukaryota</taxon>
        <taxon>Metazoa</taxon>
        <taxon>Spiralia</taxon>
        <taxon>Gnathifera</taxon>
        <taxon>Rotifera</taxon>
        <taxon>Eurotatoria</taxon>
        <taxon>Bdelloidea</taxon>
        <taxon>Philodinida</taxon>
        <taxon>Philodinidae</taxon>
        <taxon>Rotaria</taxon>
    </lineage>
</organism>
<dbReference type="Proteomes" id="UP000663866">
    <property type="component" value="Unassembled WGS sequence"/>
</dbReference>
<proteinExistence type="predicted"/>
<accession>A0A820Y6U9</accession>